<dbReference type="InterPro" id="IPR017740">
    <property type="entry name" value="TssA-like"/>
</dbReference>
<name>A0ABT0D7K7_9HYPH</name>
<dbReference type="PANTHER" id="PTHR37951">
    <property type="entry name" value="CYTOPLASMIC PROTEIN-RELATED"/>
    <property type="match status" value="1"/>
</dbReference>
<protein>
    <submittedName>
        <fullName evidence="2">Type VI secretion system ImpA family N-terminal domain-containing protein</fullName>
    </submittedName>
</protein>
<comment type="caution">
    <text evidence="2">The sequence shown here is derived from an EMBL/GenBank/DDBJ whole genome shotgun (WGS) entry which is preliminary data.</text>
</comment>
<feature type="domain" description="ImpA N-terminal" evidence="1">
    <location>
        <begin position="10"/>
        <end position="130"/>
    </location>
</feature>
<proteinExistence type="predicted"/>
<reference evidence="2 3" key="1">
    <citation type="submission" date="2022-04" db="EMBL/GenBank/DDBJ databases">
        <authorList>
            <person name="Grouzdev D.S."/>
            <person name="Pantiukh K.S."/>
            <person name="Krutkina M.S."/>
        </authorList>
    </citation>
    <scope>NUCLEOTIDE SEQUENCE [LARGE SCALE GENOMIC DNA]</scope>
    <source>
        <strain evidence="2 3">6x-1</strain>
    </source>
</reference>
<gene>
    <name evidence="2" type="ORF">MWN34_03265</name>
</gene>
<accession>A0ABT0D7K7</accession>
<dbReference type="InterPro" id="IPR010657">
    <property type="entry name" value="ImpA_N"/>
</dbReference>
<sequence>MANIDVASLLRPVTEAAPCGPDLDLDGDMEFLNFLARAEGVLPTSFLSFRRESVDFAAELATIGDFSQQTRDLRLLVLHAKLSILNRDLDGFANALDAVVALLAERWDEVHPRGEDGDFGLRVAVVQALDDLPHVVLPIQEVPLVRSRRFGPVTYRMWLIADEKVEAREGEAILDAATIERVFTETDVDVLVALRDRIAGIDQAAAALEQTSIARAGYRYTITLPRLRGLLEPMITFLDQQVARLAPSAALSAVPVPADADAVEDGGDLAPSAAPGASPAPGIADARPGIAVATRPQAVAAIRAAGAYFRRYEPSSPTLLLVNFADRLMGKPFYEVLRLMMPRFAGEAEVRLAQNAFRLTYEHVTETVVADSGFEEGMAIEASEEGPEIPQVDNRREALRLLEQVTIFLRGAEPSSPIPLVLTRARDFAERDFASLMKDMFSDPILKAMADD</sequence>
<dbReference type="EMBL" id="JALKCH010000002">
    <property type="protein sequence ID" value="MCK0195924.1"/>
    <property type="molecule type" value="Genomic_DNA"/>
</dbReference>
<dbReference type="RefSeq" id="WP_247026413.1">
    <property type="nucleotide sequence ID" value="NZ_JALKCH010000002.1"/>
</dbReference>
<dbReference type="Proteomes" id="UP001203284">
    <property type="component" value="Unassembled WGS sequence"/>
</dbReference>
<evidence type="ECO:0000259" key="1">
    <source>
        <dbReference type="Pfam" id="PF06812"/>
    </source>
</evidence>
<evidence type="ECO:0000313" key="2">
    <source>
        <dbReference type="EMBL" id="MCK0195924.1"/>
    </source>
</evidence>
<organism evidence="2 3">
    <name type="scientific">Ancylobacter crimeensis</name>
    <dbReference type="NCBI Taxonomy" id="2579147"/>
    <lineage>
        <taxon>Bacteria</taxon>
        <taxon>Pseudomonadati</taxon>
        <taxon>Pseudomonadota</taxon>
        <taxon>Alphaproteobacteria</taxon>
        <taxon>Hyphomicrobiales</taxon>
        <taxon>Xanthobacteraceae</taxon>
        <taxon>Ancylobacter</taxon>
    </lineage>
</organism>
<keyword evidence="3" id="KW-1185">Reference proteome</keyword>
<dbReference type="Pfam" id="PF06812">
    <property type="entry name" value="ImpA_N"/>
    <property type="match status" value="1"/>
</dbReference>
<evidence type="ECO:0000313" key="3">
    <source>
        <dbReference type="Proteomes" id="UP001203284"/>
    </source>
</evidence>
<dbReference type="PANTHER" id="PTHR37951:SF1">
    <property type="entry name" value="TYPE VI SECRETION SYSTEM COMPONENT TSSA1"/>
    <property type="match status" value="1"/>
</dbReference>